<evidence type="ECO:0000313" key="8">
    <source>
        <dbReference type="EMBL" id="TEW63758.1"/>
    </source>
</evidence>
<accession>A0A4Y8A7H2</accession>
<dbReference type="GO" id="GO:0005886">
    <property type="term" value="C:plasma membrane"/>
    <property type="evidence" value="ECO:0007669"/>
    <property type="project" value="UniProtKB-SubCell"/>
</dbReference>
<feature type="domain" description="Cardiolipin synthase N-terminal" evidence="7">
    <location>
        <begin position="5"/>
        <end position="48"/>
    </location>
</feature>
<keyword evidence="5 6" id="KW-0472">Membrane</keyword>
<evidence type="ECO:0000256" key="5">
    <source>
        <dbReference type="ARBA" id="ARBA00023136"/>
    </source>
</evidence>
<dbReference type="Pfam" id="PF13396">
    <property type="entry name" value="PLDc_N"/>
    <property type="match status" value="1"/>
</dbReference>
<name>A0A4Y8A7H2_9SPHI</name>
<proteinExistence type="predicted"/>
<keyword evidence="2" id="KW-1003">Cell membrane</keyword>
<evidence type="ECO:0000313" key="9">
    <source>
        <dbReference type="Proteomes" id="UP000297248"/>
    </source>
</evidence>
<dbReference type="EMBL" id="SNQG01000008">
    <property type="protein sequence ID" value="TEW63758.1"/>
    <property type="molecule type" value="Genomic_DNA"/>
</dbReference>
<dbReference type="AlphaFoldDB" id="A0A4Y8A7H2"/>
<organism evidence="8 9">
    <name type="scientific">Mucilaginibacter phyllosphaerae</name>
    <dbReference type="NCBI Taxonomy" id="1812349"/>
    <lineage>
        <taxon>Bacteria</taxon>
        <taxon>Pseudomonadati</taxon>
        <taxon>Bacteroidota</taxon>
        <taxon>Sphingobacteriia</taxon>
        <taxon>Sphingobacteriales</taxon>
        <taxon>Sphingobacteriaceae</taxon>
        <taxon>Mucilaginibacter</taxon>
    </lineage>
</organism>
<evidence type="ECO:0000256" key="2">
    <source>
        <dbReference type="ARBA" id="ARBA00022475"/>
    </source>
</evidence>
<evidence type="ECO:0000256" key="3">
    <source>
        <dbReference type="ARBA" id="ARBA00022692"/>
    </source>
</evidence>
<dbReference type="InterPro" id="IPR027379">
    <property type="entry name" value="CLS_N"/>
</dbReference>
<comment type="caution">
    <text evidence="8">The sequence shown here is derived from an EMBL/GenBank/DDBJ whole genome shotgun (WGS) entry which is preliminary data.</text>
</comment>
<reference evidence="8 9" key="1">
    <citation type="journal article" date="2016" name="Int. J. Syst. Evol. Microbiol.">
        <title>Proposal of Mucilaginibacter phyllosphaerae sp. nov. isolated from the phyllosphere of Galium album.</title>
        <authorList>
            <person name="Aydogan E.L."/>
            <person name="Busse H.J."/>
            <person name="Moser G."/>
            <person name="Muller C."/>
            <person name="Kampfer P."/>
            <person name="Glaeser S.P."/>
        </authorList>
    </citation>
    <scope>NUCLEOTIDE SEQUENCE [LARGE SCALE GENOMIC DNA]</scope>
    <source>
        <strain evidence="8 9">PP-F2FG21</strain>
    </source>
</reference>
<sequence>MIYFALVAYCLVNVLRSEFKDSISKLIWVLVILFAPFIGSVIYLSIGQNSKIS</sequence>
<gene>
    <name evidence="8" type="ORF">E2R65_18485</name>
</gene>
<comment type="subcellular location">
    <subcellularLocation>
        <location evidence="1">Cell membrane</location>
        <topology evidence="1">Multi-pass membrane protein</topology>
    </subcellularLocation>
</comment>
<evidence type="ECO:0000256" key="6">
    <source>
        <dbReference type="SAM" id="Phobius"/>
    </source>
</evidence>
<protein>
    <submittedName>
        <fullName evidence="8">PLDc_N domain-containing protein</fullName>
    </submittedName>
</protein>
<keyword evidence="4 6" id="KW-1133">Transmembrane helix</keyword>
<evidence type="ECO:0000256" key="4">
    <source>
        <dbReference type="ARBA" id="ARBA00022989"/>
    </source>
</evidence>
<feature type="transmembrane region" description="Helical" evidence="6">
    <location>
        <begin position="26"/>
        <end position="46"/>
    </location>
</feature>
<dbReference type="Proteomes" id="UP000297248">
    <property type="component" value="Unassembled WGS sequence"/>
</dbReference>
<evidence type="ECO:0000256" key="1">
    <source>
        <dbReference type="ARBA" id="ARBA00004651"/>
    </source>
</evidence>
<keyword evidence="3 6" id="KW-0812">Transmembrane</keyword>
<evidence type="ECO:0000259" key="7">
    <source>
        <dbReference type="Pfam" id="PF13396"/>
    </source>
</evidence>